<dbReference type="GO" id="GO:0005760">
    <property type="term" value="C:gamma DNA polymerase complex"/>
    <property type="evidence" value="ECO:0007669"/>
    <property type="project" value="InterPro"/>
</dbReference>
<dbReference type="InterPro" id="IPR043502">
    <property type="entry name" value="DNA/RNA_pol_sf"/>
</dbReference>
<dbReference type="InterPro" id="IPR012337">
    <property type="entry name" value="RNaseH-like_sf"/>
</dbReference>
<dbReference type="GO" id="GO:0042645">
    <property type="term" value="C:mitochondrial nucleoid"/>
    <property type="evidence" value="ECO:0007669"/>
    <property type="project" value="UniProtKB-SubCell"/>
</dbReference>
<keyword evidence="12" id="KW-0496">Mitochondrion</keyword>
<dbReference type="VEuPathDB" id="VectorBase:ISCI023232"/>
<dbReference type="InterPro" id="IPR001098">
    <property type="entry name" value="DNA-dir_DNA_pol_A_palm_dom"/>
</dbReference>
<protein>
    <recommendedName>
        <fullName evidence="5">DNA polymerase subunit gamma-1</fullName>
        <ecNumber evidence="4">2.7.7.7</ecNumber>
    </recommendedName>
    <alternativeName>
        <fullName evidence="14">Mitochondrial DNA polymerase catalytic subunit</fullName>
    </alternativeName>
</protein>
<dbReference type="Pfam" id="PF18136">
    <property type="entry name" value="DNApol_Exo"/>
    <property type="match status" value="1"/>
</dbReference>
<dbReference type="FunFam" id="1.10.150.20:FF:000024">
    <property type="entry name" value="DNA polymerase gamma, catalytic subunit"/>
    <property type="match status" value="1"/>
</dbReference>
<evidence type="ECO:0000256" key="10">
    <source>
        <dbReference type="ARBA" id="ARBA00022932"/>
    </source>
</evidence>
<dbReference type="GO" id="GO:0003887">
    <property type="term" value="F:DNA-directed DNA polymerase activity"/>
    <property type="evidence" value="ECO:0000318"/>
    <property type="project" value="GO_Central"/>
</dbReference>
<dbReference type="OrthoDB" id="5588663at2759"/>
<dbReference type="GO" id="GO:0008408">
    <property type="term" value="F:3'-5' exonuclease activity"/>
    <property type="evidence" value="ECO:0000318"/>
    <property type="project" value="GO_Central"/>
</dbReference>
<keyword evidence="19" id="KW-1267">Proteomics identification</keyword>
<keyword evidence="8" id="KW-0235">DNA replication</keyword>
<dbReference type="CDD" id="cd08641">
    <property type="entry name" value="DNA_pol_gammaA"/>
    <property type="match status" value="1"/>
</dbReference>
<evidence type="ECO:0000256" key="4">
    <source>
        <dbReference type="ARBA" id="ARBA00012417"/>
    </source>
</evidence>
<evidence type="ECO:0007829" key="19">
    <source>
        <dbReference type="PeptideAtlas" id="B7QJ35"/>
    </source>
</evidence>
<evidence type="ECO:0000256" key="14">
    <source>
        <dbReference type="ARBA" id="ARBA00031966"/>
    </source>
</evidence>
<evidence type="ECO:0000256" key="9">
    <source>
        <dbReference type="ARBA" id="ARBA00022842"/>
    </source>
</evidence>
<dbReference type="HOGENOM" id="CLU_001524_2_2_1"/>
<dbReference type="STRING" id="6945.B7QJ35"/>
<evidence type="ECO:0000256" key="7">
    <source>
        <dbReference type="ARBA" id="ARBA00022695"/>
    </source>
</evidence>
<dbReference type="GO" id="GO:0005739">
    <property type="term" value="C:mitochondrion"/>
    <property type="evidence" value="ECO:0000318"/>
    <property type="project" value="GO_Central"/>
</dbReference>
<dbReference type="PROSITE" id="PS00447">
    <property type="entry name" value="DNA_POLYMERASE_A"/>
    <property type="match status" value="1"/>
</dbReference>
<reference evidence="17" key="2">
    <citation type="submission" date="2020-05" db="UniProtKB">
        <authorList>
            <consortium name="EnsemblMetazoa"/>
        </authorList>
    </citation>
    <scope>IDENTIFICATION</scope>
    <source>
        <strain evidence="17">wikel</strain>
    </source>
</reference>
<dbReference type="Gene3D" id="3.30.70.370">
    <property type="match status" value="1"/>
</dbReference>
<dbReference type="Gene3D" id="1.10.150.20">
    <property type="entry name" value="5' to 3' exonuclease, C-terminal subdomain"/>
    <property type="match status" value="1"/>
</dbReference>
<dbReference type="PANTHER" id="PTHR10267:SF0">
    <property type="entry name" value="DNA POLYMERASE SUBUNIT GAMMA-1"/>
    <property type="match status" value="1"/>
</dbReference>
<dbReference type="InterPro" id="IPR047580">
    <property type="entry name" value="POLG_palm_dom"/>
</dbReference>
<evidence type="ECO:0000256" key="13">
    <source>
        <dbReference type="ARBA" id="ARBA00023271"/>
    </source>
</evidence>
<dbReference type="PRINTS" id="PR00867">
    <property type="entry name" value="DNAPOLG"/>
</dbReference>
<evidence type="ECO:0000256" key="2">
    <source>
        <dbReference type="ARBA" id="ARBA00004436"/>
    </source>
</evidence>
<dbReference type="InterPro" id="IPR019760">
    <property type="entry name" value="DNA-dir_DNA_pol_A_CS"/>
</dbReference>
<proteinExistence type="evidence at protein level"/>
<evidence type="ECO:0000256" key="5">
    <source>
        <dbReference type="ARBA" id="ARBA00015350"/>
    </source>
</evidence>
<dbReference type="PANTHER" id="PTHR10267">
    <property type="entry name" value="DNA POLYMERASE SUBUNIT GAMMA-1"/>
    <property type="match status" value="1"/>
</dbReference>
<keyword evidence="13" id="KW-1135">Mitochondrion nucleoid</keyword>
<dbReference type="Proteomes" id="UP000001555">
    <property type="component" value="Unassembled WGS sequence"/>
</dbReference>
<dbReference type="InterPro" id="IPR002297">
    <property type="entry name" value="DNA-dir_DNA_pol_A_mt"/>
</dbReference>
<dbReference type="InterPro" id="IPR041336">
    <property type="entry name" value="DNApol_Exo"/>
</dbReference>
<dbReference type="EMBL" id="ABJB010228526">
    <property type="status" value="NOT_ANNOTATED_CDS"/>
    <property type="molecule type" value="Genomic_DNA"/>
</dbReference>
<dbReference type="FunFam" id="3.30.420.390:FF:000002">
    <property type="entry name" value="DNA polymerase gamma, catalytic subunit"/>
    <property type="match status" value="1"/>
</dbReference>
<sequence>MLSGDLHRQVFGDAVVEVDPQAVERGVKHLKAQQLWGHETTALPDVSFALPELLGSDLEEHFTNLGHRYARPYRQAAESLSAVKLPPLPREWNWAPGWTKYGNDGRTERVDCPDDEALVFDVEVCVKEGHFPTLATAASKDSWYSWCSAQLTKEQFKWKERVNIGDLIPLEARTGPESVPRVVVGHNVGFDRSFLREQYFIQGSQLRFLDTLSLHVCVSGLTGLQRALSMANKSEKAAKGPPPEMWQDLSSLNNLGDVYALYSGGKVLKKEARDTFLNGSLGDIAADFQGLMTYCANDVLATHEVLSKLLPLYFERFPHPISFAGMLEMSTAYLPVNQNWERYLSDAEAVYQDVQQELKQTLAGIANSACRLLHGNAYKRDPWLWDLDWSVQNMRCKKSAANKCAVKGHTVVETQTDKGDLERGLEEEVKDILKTSEALYKTQPFLSGYPAWYRDFCVKPPDDEDSDWEPGPSVISTQMRSVPKLLRLKWDGYPLHFDMKQGWGYLVPREQKDGTVVVPSLAEDSEAKGDEKPKFPLPEFLKACGYEDVKDDLGPKDTGLQWQQLGNIPEEGEAKLWRKVLGNRTRPPQVKENLDMDVDIDGCYFFRLPHKDGPHKRVGNPLAKDFLTKVTDGILQAGDNPQANRVLLLSKIISYWKNARDRIASQMVVWFTKSDLPEIIHDRDSSDYGVILPRLIPAGTVTRRAVEPTWLTASNAYKDRVGSELKSMVQAPKGYHIVGADVDSQELWIASILADAHFAEMHGCTAIGWMTLQGNKAVGTDMHSRTATSVGISRDQAKVINYARIYGAGQPFAQRLLMQFNHRLDAQEASTKAKKMYAQTKGVRVAVPEVVEGQQVFVRGKRKVWEGGSESHMFNKLEAIADSEEPRTPVLGCRISRALEPAAVDTNFFNSRINWVVQSSAVDYLHLMLITMRWLMDDYAIQGRFAVSIHDEVRFLVASEDRYRAALALQVTNLLTRAFFAWKLGMRDLPQSVAFFSSVEVDTVLRKEVDMDCVTPSNPHGLKKGYGIPAGEALDIYAVLEKTEGGRLGPPEKAS</sequence>
<dbReference type="Pfam" id="PF00476">
    <property type="entry name" value="DNA_pol_A"/>
    <property type="match status" value="1"/>
</dbReference>
<evidence type="ECO:0000256" key="11">
    <source>
        <dbReference type="ARBA" id="ARBA00023125"/>
    </source>
</evidence>
<keyword evidence="10" id="KW-0239">DNA-directed DNA polymerase</keyword>
<reference evidence="16 18" key="1">
    <citation type="submission" date="2008-03" db="EMBL/GenBank/DDBJ databases">
        <title>Annotation of Ixodes scapularis.</title>
        <authorList>
            <consortium name="Ixodes scapularis Genome Project Consortium"/>
            <person name="Caler E."/>
            <person name="Hannick L.I."/>
            <person name="Bidwell S."/>
            <person name="Joardar V."/>
            <person name="Thiagarajan M."/>
            <person name="Amedeo P."/>
            <person name="Galinsky K.J."/>
            <person name="Schobel S."/>
            <person name="Inman J."/>
            <person name="Hostetler J."/>
            <person name="Miller J."/>
            <person name="Hammond M."/>
            <person name="Megy K."/>
            <person name="Lawson D."/>
            <person name="Kodira C."/>
            <person name="Sutton G."/>
            <person name="Meyer J."/>
            <person name="Hill C.A."/>
            <person name="Birren B."/>
            <person name="Nene V."/>
            <person name="Collins F."/>
            <person name="Alarcon-Chaidez F."/>
            <person name="Wikel S."/>
            <person name="Strausberg R."/>
        </authorList>
    </citation>
    <scope>NUCLEOTIDE SEQUENCE [LARGE SCALE GENOMIC DNA]</scope>
    <source>
        <strain evidence="18">Wikel</strain>
        <strain evidence="16">Wikel colony</strain>
    </source>
</reference>
<dbReference type="VEuPathDB" id="VectorBase:ISCP_014261"/>
<dbReference type="InParanoid" id="B7QJ35"/>
<dbReference type="EMBL" id="DS949314">
    <property type="protein sequence ID" value="EEC18857.1"/>
    <property type="molecule type" value="Genomic_DNA"/>
</dbReference>
<dbReference type="SUPFAM" id="SSF53098">
    <property type="entry name" value="Ribonuclease H-like"/>
    <property type="match status" value="1"/>
</dbReference>
<dbReference type="PaxDb" id="6945-B7QJ35"/>
<evidence type="ECO:0000313" key="18">
    <source>
        <dbReference type="Proteomes" id="UP000001555"/>
    </source>
</evidence>
<evidence type="ECO:0000256" key="3">
    <source>
        <dbReference type="ARBA" id="ARBA00007705"/>
    </source>
</evidence>
<keyword evidence="11" id="KW-0238">DNA-binding</keyword>
<evidence type="ECO:0000256" key="12">
    <source>
        <dbReference type="ARBA" id="ARBA00023128"/>
    </source>
</evidence>
<dbReference type="SMART" id="SM00482">
    <property type="entry name" value="POLAc"/>
    <property type="match status" value="1"/>
</dbReference>
<organism>
    <name type="scientific">Ixodes scapularis</name>
    <name type="common">Black-legged tick</name>
    <name type="synonym">Deer tick</name>
    <dbReference type="NCBI Taxonomy" id="6945"/>
    <lineage>
        <taxon>Eukaryota</taxon>
        <taxon>Metazoa</taxon>
        <taxon>Ecdysozoa</taxon>
        <taxon>Arthropoda</taxon>
        <taxon>Chelicerata</taxon>
        <taxon>Arachnida</taxon>
        <taxon>Acari</taxon>
        <taxon>Parasitiformes</taxon>
        <taxon>Ixodida</taxon>
        <taxon>Ixodoidea</taxon>
        <taxon>Ixodidae</taxon>
        <taxon>Ixodinae</taxon>
        <taxon>Ixodes</taxon>
    </lineage>
</organism>
<evidence type="ECO:0000313" key="17">
    <source>
        <dbReference type="EnsemblMetazoa" id="ISCW023232-PA"/>
    </source>
</evidence>
<evidence type="ECO:0000313" key="16">
    <source>
        <dbReference type="EMBL" id="EEC18857.1"/>
    </source>
</evidence>
<name>B7QJ35_IXOSC</name>
<evidence type="ECO:0000256" key="1">
    <source>
        <dbReference type="ARBA" id="ARBA00001946"/>
    </source>
</evidence>
<keyword evidence="6 16" id="KW-0808">Transferase</keyword>
<keyword evidence="7 16" id="KW-0548">Nucleotidyltransferase</keyword>
<evidence type="ECO:0000259" key="15">
    <source>
        <dbReference type="SMART" id="SM00482"/>
    </source>
</evidence>
<dbReference type="VEuPathDB" id="VectorBase:ISCW023232"/>
<dbReference type="AlphaFoldDB" id="B7QJ35"/>
<dbReference type="SUPFAM" id="SSF56672">
    <property type="entry name" value="DNA/RNA polymerases"/>
    <property type="match status" value="1"/>
</dbReference>
<comment type="similarity">
    <text evidence="3">Belongs to the DNA polymerase type-A family.</text>
</comment>
<dbReference type="GO" id="GO:0003677">
    <property type="term" value="F:DNA binding"/>
    <property type="evidence" value="ECO:0007669"/>
    <property type="project" value="UniProtKB-KW"/>
</dbReference>
<keyword evidence="9" id="KW-0460">Magnesium</keyword>
<keyword evidence="18" id="KW-1185">Reference proteome</keyword>
<feature type="domain" description="DNA-directed DNA polymerase family A palm" evidence="15">
    <location>
        <begin position="722"/>
        <end position="961"/>
    </location>
</feature>
<comment type="subcellular location">
    <subcellularLocation>
        <location evidence="2">Mitochondrion matrix</location>
        <location evidence="2">Mitochondrion nucleoid</location>
    </subcellularLocation>
</comment>
<dbReference type="EC" id="2.7.7.7" evidence="4"/>
<evidence type="ECO:0000256" key="8">
    <source>
        <dbReference type="ARBA" id="ARBA00022705"/>
    </source>
</evidence>
<dbReference type="EnsemblMetazoa" id="ISCW023232-RA">
    <property type="protein sequence ID" value="ISCW023232-PA"/>
    <property type="gene ID" value="ISCW023232"/>
</dbReference>
<dbReference type="Gene3D" id="3.30.420.390">
    <property type="match status" value="2"/>
</dbReference>
<evidence type="ECO:0000256" key="6">
    <source>
        <dbReference type="ARBA" id="ARBA00022679"/>
    </source>
</evidence>
<accession>B7QJ35</accession>
<gene>
    <name evidence="16" type="ORF">IscW_ISCW023232</name>
</gene>
<dbReference type="GO" id="GO:0006264">
    <property type="term" value="P:mitochondrial DNA replication"/>
    <property type="evidence" value="ECO:0000318"/>
    <property type="project" value="GO_Central"/>
</dbReference>
<dbReference type="FunCoup" id="B7QJ35">
    <property type="interactions" value="268"/>
</dbReference>
<comment type="cofactor">
    <cofactor evidence="1">
        <name>Mg(2+)</name>
        <dbReference type="ChEBI" id="CHEBI:18420"/>
    </cofactor>
</comment>